<evidence type="ECO:0000313" key="3">
    <source>
        <dbReference type="Proteomes" id="UP000623172"/>
    </source>
</evidence>
<evidence type="ECO:0000313" key="2">
    <source>
        <dbReference type="EMBL" id="MBC8530865.1"/>
    </source>
</evidence>
<dbReference type="Pfam" id="PF12674">
    <property type="entry name" value="Zn_ribbon_2"/>
    <property type="match status" value="1"/>
</dbReference>
<organism evidence="2 3">
    <name type="scientific">Gehongia tenuis</name>
    <dbReference type="NCBI Taxonomy" id="2763655"/>
    <lineage>
        <taxon>Bacteria</taxon>
        <taxon>Bacillati</taxon>
        <taxon>Bacillota</taxon>
        <taxon>Clostridia</taxon>
        <taxon>Christensenellales</taxon>
        <taxon>Christensenellaceae</taxon>
        <taxon>Gehongia</taxon>
    </lineage>
</organism>
<reference evidence="2" key="1">
    <citation type="submission" date="2020-08" db="EMBL/GenBank/DDBJ databases">
        <title>Genome public.</title>
        <authorList>
            <person name="Liu C."/>
            <person name="Sun Q."/>
        </authorList>
    </citation>
    <scope>NUCLEOTIDE SEQUENCE</scope>
    <source>
        <strain evidence="2">NSJ-53</strain>
    </source>
</reference>
<dbReference type="EMBL" id="JACRSR010000001">
    <property type="protein sequence ID" value="MBC8530865.1"/>
    <property type="molecule type" value="Genomic_DNA"/>
</dbReference>
<dbReference type="InterPro" id="IPR025868">
    <property type="entry name" value="Zn_ribbon_dom_put"/>
</dbReference>
<feature type="domain" description="Putative zinc ribbon" evidence="1">
    <location>
        <begin position="4"/>
        <end position="83"/>
    </location>
</feature>
<dbReference type="AlphaFoldDB" id="A0A926D5Q6"/>
<comment type="caution">
    <text evidence="2">The sequence shown here is derived from an EMBL/GenBank/DDBJ whole genome shotgun (WGS) entry which is preliminary data.</text>
</comment>
<accession>A0A926D5Q6</accession>
<dbReference type="Proteomes" id="UP000623172">
    <property type="component" value="Unassembled WGS sequence"/>
</dbReference>
<proteinExistence type="predicted"/>
<keyword evidence="3" id="KW-1185">Reference proteome</keyword>
<evidence type="ECO:0000259" key="1">
    <source>
        <dbReference type="Pfam" id="PF12674"/>
    </source>
</evidence>
<protein>
    <submittedName>
        <fullName evidence="2">Zinc ribbon domain-containing protein</fullName>
    </submittedName>
</protein>
<sequence>MEKFCQSCGMPLEETLLGTEADGKKSGDYCKYCYDKGKFTGEMTMEEMIEFCAPHMAEGNPGMTKEAAVEAMKSFFPQLKRWRK</sequence>
<gene>
    <name evidence="2" type="ORF">H8696_03290</name>
</gene>
<name>A0A926D5Q6_9FIRM</name>
<dbReference type="RefSeq" id="WP_249314898.1">
    <property type="nucleotide sequence ID" value="NZ_JACRSR010000001.1"/>
</dbReference>